<dbReference type="Proteomes" id="UP000504603">
    <property type="component" value="Unplaced"/>
</dbReference>
<gene>
    <name evidence="4" type="primary">LOC111020004</name>
</gene>
<dbReference type="KEGG" id="mcha:111020004"/>
<feature type="domain" description="HTH three-helical bundle" evidence="2">
    <location>
        <begin position="171"/>
        <end position="211"/>
    </location>
</feature>
<dbReference type="PANTHER" id="PTHR34799">
    <property type="entry name" value="OS07G0656300 PROTEIN"/>
    <property type="match status" value="1"/>
</dbReference>
<protein>
    <submittedName>
        <fullName evidence="4">Uncharacterized protein LOC111020004</fullName>
    </submittedName>
</protein>
<accession>A0A6J1DFG0</accession>
<organism evidence="3 4">
    <name type="scientific">Momordica charantia</name>
    <name type="common">Bitter gourd</name>
    <name type="synonym">Balsam pear</name>
    <dbReference type="NCBI Taxonomy" id="3673"/>
    <lineage>
        <taxon>Eukaryota</taxon>
        <taxon>Viridiplantae</taxon>
        <taxon>Streptophyta</taxon>
        <taxon>Embryophyta</taxon>
        <taxon>Tracheophyta</taxon>
        <taxon>Spermatophyta</taxon>
        <taxon>Magnoliopsida</taxon>
        <taxon>eudicotyledons</taxon>
        <taxon>Gunneridae</taxon>
        <taxon>Pentapetalae</taxon>
        <taxon>rosids</taxon>
        <taxon>fabids</taxon>
        <taxon>Cucurbitales</taxon>
        <taxon>Cucurbitaceae</taxon>
        <taxon>Momordiceae</taxon>
        <taxon>Momordica</taxon>
    </lineage>
</organism>
<name>A0A6J1DFG0_MOMCH</name>
<dbReference type="PANTHER" id="PTHR34799:SF2">
    <property type="entry name" value="OS07G0656300 PROTEIN"/>
    <property type="match status" value="1"/>
</dbReference>
<feature type="region of interest" description="Disordered" evidence="1">
    <location>
        <begin position="116"/>
        <end position="137"/>
    </location>
</feature>
<evidence type="ECO:0000313" key="4">
    <source>
        <dbReference type="RefSeq" id="XP_022152234.1"/>
    </source>
</evidence>
<dbReference type="Pfam" id="PF25370">
    <property type="entry name" value="HTH_74"/>
    <property type="match status" value="1"/>
</dbReference>
<evidence type="ECO:0000259" key="2">
    <source>
        <dbReference type="Pfam" id="PF25370"/>
    </source>
</evidence>
<dbReference type="InterPro" id="IPR057523">
    <property type="entry name" value="HTH_74"/>
</dbReference>
<dbReference type="RefSeq" id="XP_022152234.1">
    <property type="nucleotide sequence ID" value="XM_022296542.1"/>
</dbReference>
<reference evidence="4" key="1">
    <citation type="submission" date="2025-08" db="UniProtKB">
        <authorList>
            <consortium name="RefSeq"/>
        </authorList>
    </citation>
    <scope>IDENTIFICATION</scope>
    <source>
        <strain evidence="4">OHB3-1</strain>
    </source>
</reference>
<sequence length="235" mass="25877">MAEFPCSLERSVASALLLLSTSPPPPPPSPPSRSVSRDEWLFEVKIEGKLSRELPAFCDYSKSCSSILTGDESSKTREQEPLLFSTSAYGDELKLNVVRKSRSKLIRISENRNASSADDATLSSGSASSETSCLSSSSNVVTSAPCRRLVTRAEKKLEMIRHVWRKKQVASAHMRRRAEAILMYLSGGCSSEVKIRQVLGDSPDTSKALRMLLKLEEIKRSGTGGRQDPYIYMIA</sequence>
<evidence type="ECO:0000256" key="1">
    <source>
        <dbReference type="SAM" id="MobiDB-lite"/>
    </source>
</evidence>
<keyword evidence="3" id="KW-1185">Reference proteome</keyword>
<dbReference type="OrthoDB" id="515857at2759"/>
<evidence type="ECO:0000313" key="3">
    <source>
        <dbReference type="Proteomes" id="UP000504603"/>
    </source>
</evidence>
<dbReference type="AlphaFoldDB" id="A0A6J1DFG0"/>
<dbReference type="GeneID" id="111020004"/>
<proteinExistence type="predicted"/>